<proteinExistence type="predicted"/>
<keyword evidence="1" id="KW-1133">Transmembrane helix</keyword>
<organism evidence="2 3">
    <name type="scientific">Gordonia alkaliphila</name>
    <dbReference type="NCBI Taxonomy" id="1053547"/>
    <lineage>
        <taxon>Bacteria</taxon>
        <taxon>Bacillati</taxon>
        <taxon>Actinomycetota</taxon>
        <taxon>Actinomycetes</taxon>
        <taxon>Mycobacteriales</taxon>
        <taxon>Gordoniaceae</taxon>
        <taxon>Gordonia</taxon>
    </lineage>
</organism>
<evidence type="ECO:0008006" key="4">
    <source>
        <dbReference type="Google" id="ProtNLM"/>
    </source>
</evidence>
<feature type="transmembrane region" description="Helical" evidence="1">
    <location>
        <begin position="48"/>
        <end position="69"/>
    </location>
</feature>
<evidence type="ECO:0000313" key="3">
    <source>
        <dbReference type="Proteomes" id="UP001500822"/>
    </source>
</evidence>
<keyword evidence="1" id="KW-0812">Transmembrane</keyword>
<feature type="transmembrane region" description="Helical" evidence="1">
    <location>
        <begin position="142"/>
        <end position="162"/>
    </location>
</feature>
<dbReference type="Proteomes" id="UP001500822">
    <property type="component" value="Unassembled WGS sequence"/>
</dbReference>
<accession>A0ABP8ZHB6</accession>
<reference evidence="3" key="1">
    <citation type="journal article" date="2019" name="Int. J. Syst. Evol. Microbiol.">
        <title>The Global Catalogue of Microorganisms (GCM) 10K type strain sequencing project: providing services to taxonomists for standard genome sequencing and annotation.</title>
        <authorList>
            <consortium name="The Broad Institute Genomics Platform"/>
            <consortium name="The Broad Institute Genome Sequencing Center for Infectious Disease"/>
            <person name="Wu L."/>
            <person name="Ma J."/>
        </authorList>
    </citation>
    <scope>NUCLEOTIDE SEQUENCE [LARGE SCALE GENOMIC DNA]</scope>
    <source>
        <strain evidence="3">JCM 18077</strain>
    </source>
</reference>
<evidence type="ECO:0000256" key="1">
    <source>
        <dbReference type="SAM" id="Phobius"/>
    </source>
</evidence>
<feature type="transmembrane region" description="Helical" evidence="1">
    <location>
        <begin position="110"/>
        <end position="130"/>
    </location>
</feature>
<keyword evidence="1" id="KW-0472">Membrane</keyword>
<evidence type="ECO:0000313" key="2">
    <source>
        <dbReference type="EMBL" id="GAA4756678.1"/>
    </source>
</evidence>
<dbReference type="EMBL" id="BAABIE010000016">
    <property type="protein sequence ID" value="GAA4756678.1"/>
    <property type="molecule type" value="Genomic_DNA"/>
</dbReference>
<gene>
    <name evidence="2" type="ORF">GCM10023217_30900</name>
</gene>
<protein>
    <recommendedName>
        <fullName evidence="4">Integral membrane protein</fullName>
    </recommendedName>
</protein>
<sequence length="171" mass="17792">MISLPVTGARPVAASVATAECEHSPFRNRLGSVSNPDSTTPVPLPLRWAGGLVAFQGALGLAVAVFLVIRAAGGNHHEDFISGYGTALWFVLIGGGVLAGGLAVYQGRRWGRAIALLTQLLLIPVGWSLLTDSNLPVFGAPLLALVVVVLCLLFAPVSQQYWAADSLPPDA</sequence>
<comment type="caution">
    <text evidence="2">The sequence shown here is derived from an EMBL/GenBank/DDBJ whole genome shotgun (WGS) entry which is preliminary data.</text>
</comment>
<dbReference type="SUPFAM" id="SSF103473">
    <property type="entry name" value="MFS general substrate transporter"/>
    <property type="match status" value="1"/>
</dbReference>
<keyword evidence="3" id="KW-1185">Reference proteome</keyword>
<dbReference type="InterPro" id="IPR036259">
    <property type="entry name" value="MFS_trans_sf"/>
</dbReference>
<name>A0ABP8ZHB6_9ACTN</name>
<feature type="transmembrane region" description="Helical" evidence="1">
    <location>
        <begin position="81"/>
        <end position="104"/>
    </location>
</feature>